<sequence>PHGLRPPLGVRCFRAEVSPTTGSAFDVQQQGAALLIGASALAAAGSKSSVRRPRRRTAMAAGLSKPAPQYSLPGINKPLLPQSAINADDFLQGLEQPTSKKGKSDEVEEEEEEDEEPTPNEKPGETSEDDYSWLQNLNKMKK</sequence>
<evidence type="ECO:0000313" key="3">
    <source>
        <dbReference type="Proteomes" id="UP000654075"/>
    </source>
</evidence>
<name>A0A813H1V6_POLGL</name>
<keyword evidence="3" id="KW-1185">Reference proteome</keyword>
<comment type="caution">
    <text evidence="2">The sequence shown here is derived from an EMBL/GenBank/DDBJ whole genome shotgun (WGS) entry which is preliminary data.</text>
</comment>
<gene>
    <name evidence="2" type="ORF">PGLA1383_LOCUS47764</name>
</gene>
<proteinExistence type="predicted"/>
<evidence type="ECO:0000256" key="1">
    <source>
        <dbReference type="SAM" id="MobiDB-lite"/>
    </source>
</evidence>
<evidence type="ECO:0000313" key="2">
    <source>
        <dbReference type="EMBL" id="CAE8631760.1"/>
    </source>
</evidence>
<feature type="compositionally biased region" description="Acidic residues" evidence="1">
    <location>
        <begin position="106"/>
        <end position="118"/>
    </location>
</feature>
<dbReference type="Proteomes" id="UP000654075">
    <property type="component" value="Unassembled WGS sequence"/>
</dbReference>
<feature type="region of interest" description="Disordered" evidence="1">
    <location>
        <begin position="43"/>
        <end position="142"/>
    </location>
</feature>
<feature type="compositionally biased region" description="Polar residues" evidence="1">
    <location>
        <begin position="133"/>
        <end position="142"/>
    </location>
</feature>
<dbReference type="EMBL" id="CAJNNV010030201">
    <property type="protein sequence ID" value="CAE8631760.1"/>
    <property type="molecule type" value="Genomic_DNA"/>
</dbReference>
<accession>A0A813H1V6</accession>
<dbReference type="AlphaFoldDB" id="A0A813H1V6"/>
<organism evidence="2 3">
    <name type="scientific">Polarella glacialis</name>
    <name type="common">Dinoflagellate</name>
    <dbReference type="NCBI Taxonomy" id="89957"/>
    <lineage>
        <taxon>Eukaryota</taxon>
        <taxon>Sar</taxon>
        <taxon>Alveolata</taxon>
        <taxon>Dinophyceae</taxon>
        <taxon>Suessiales</taxon>
        <taxon>Suessiaceae</taxon>
        <taxon>Polarella</taxon>
    </lineage>
</organism>
<reference evidence="2" key="1">
    <citation type="submission" date="2021-02" db="EMBL/GenBank/DDBJ databases">
        <authorList>
            <person name="Dougan E. K."/>
            <person name="Rhodes N."/>
            <person name="Thang M."/>
            <person name="Chan C."/>
        </authorList>
    </citation>
    <scope>NUCLEOTIDE SEQUENCE</scope>
</reference>
<feature type="non-terminal residue" evidence="2">
    <location>
        <position position="1"/>
    </location>
</feature>
<protein>
    <submittedName>
        <fullName evidence="2">Uncharacterized protein</fullName>
    </submittedName>
</protein>